<evidence type="ECO:0000256" key="1">
    <source>
        <dbReference type="SAM" id="Phobius"/>
    </source>
</evidence>
<evidence type="ECO:0000313" key="4">
    <source>
        <dbReference type="Proteomes" id="UP001597079"/>
    </source>
</evidence>
<protein>
    <submittedName>
        <fullName evidence="3">YrhK family protein</fullName>
    </submittedName>
</protein>
<keyword evidence="4" id="KW-1185">Reference proteome</keyword>
<feature type="domain" description="YrhK" evidence="2">
    <location>
        <begin position="26"/>
        <end position="80"/>
    </location>
</feature>
<keyword evidence="1" id="KW-0812">Transmembrane</keyword>
<sequence>MKTEIHNGNEIIDVNFEQRKVVIHERYEKLRILSDLLLGIWFLSGSIMFFYKHWTYWGTWLFVIGSVQMLIGPSIKIIHKLHMKKF</sequence>
<keyword evidence="1" id="KW-0472">Membrane</keyword>
<feature type="transmembrane region" description="Helical" evidence="1">
    <location>
        <begin position="32"/>
        <end position="51"/>
    </location>
</feature>
<organism evidence="3 4">
    <name type="scientific">Alicyclobacillus fodiniaquatilis</name>
    <dbReference type="NCBI Taxonomy" id="1661150"/>
    <lineage>
        <taxon>Bacteria</taxon>
        <taxon>Bacillati</taxon>
        <taxon>Bacillota</taxon>
        <taxon>Bacilli</taxon>
        <taxon>Bacillales</taxon>
        <taxon>Alicyclobacillaceae</taxon>
        <taxon>Alicyclobacillus</taxon>
    </lineage>
</organism>
<dbReference type="RefSeq" id="WP_377945645.1">
    <property type="nucleotide sequence ID" value="NZ_JBHUCX010000099.1"/>
</dbReference>
<comment type="caution">
    <text evidence="3">The sequence shown here is derived from an EMBL/GenBank/DDBJ whole genome shotgun (WGS) entry which is preliminary data.</text>
</comment>
<dbReference type="EMBL" id="JBHUCX010000099">
    <property type="protein sequence ID" value="MFD1677733.1"/>
    <property type="molecule type" value="Genomic_DNA"/>
</dbReference>
<evidence type="ECO:0000259" key="2">
    <source>
        <dbReference type="Pfam" id="PF14145"/>
    </source>
</evidence>
<proteinExistence type="predicted"/>
<keyword evidence="1" id="KW-1133">Transmembrane helix</keyword>
<dbReference type="Pfam" id="PF14145">
    <property type="entry name" value="YrhK"/>
    <property type="match status" value="1"/>
</dbReference>
<dbReference type="InterPro" id="IPR025424">
    <property type="entry name" value="YrhK_domain"/>
</dbReference>
<feature type="transmembrane region" description="Helical" evidence="1">
    <location>
        <begin position="57"/>
        <end position="78"/>
    </location>
</feature>
<name>A0ABW4JQ71_9BACL</name>
<evidence type="ECO:0000313" key="3">
    <source>
        <dbReference type="EMBL" id="MFD1677733.1"/>
    </source>
</evidence>
<gene>
    <name evidence="3" type="ORF">ACFSB2_24015</name>
</gene>
<reference evidence="4" key="1">
    <citation type="journal article" date="2019" name="Int. J. Syst. Evol. Microbiol.">
        <title>The Global Catalogue of Microorganisms (GCM) 10K type strain sequencing project: providing services to taxonomists for standard genome sequencing and annotation.</title>
        <authorList>
            <consortium name="The Broad Institute Genomics Platform"/>
            <consortium name="The Broad Institute Genome Sequencing Center for Infectious Disease"/>
            <person name="Wu L."/>
            <person name="Ma J."/>
        </authorList>
    </citation>
    <scope>NUCLEOTIDE SEQUENCE [LARGE SCALE GENOMIC DNA]</scope>
    <source>
        <strain evidence="4">CGMCC 1.12286</strain>
    </source>
</reference>
<accession>A0ABW4JQ71</accession>
<dbReference type="Proteomes" id="UP001597079">
    <property type="component" value="Unassembled WGS sequence"/>
</dbReference>